<evidence type="ECO:0008006" key="5">
    <source>
        <dbReference type="Google" id="ProtNLM"/>
    </source>
</evidence>
<dbReference type="GeneID" id="25907265"/>
<protein>
    <recommendedName>
        <fullName evidence="5">EGF-like domain-containing protein</fullName>
    </recommendedName>
</protein>
<keyword evidence="2" id="KW-0732">Signal</keyword>
<sequence length="220" mass="24223">MSSSRSGLMGICKTGLFVALLSLSLVANSATGATVAGRQVAECDGHGHLHDEECHCDEGYELAVDNVRSCVMAECGGHGHLHGEECHCDERYVLEADNIGMCVMVYVDSEATALMTETDHETDDHEHESDDHESETDDHEHESDDHESETDDHEHESDDHDHEDECSGHGHTHGDDCHCDEGYEQAADETTSCVLIEASDVSMESTEDVHETEHEDHDHE</sequence>
<gene>
    <name evidence="3" type="ORF">SARC_06761</name>
</gene>
<evidence type="ECO:0000256" key="2">
    <source>
        <dbReference type="SAM" id="SignalP"/>
    </source>
</evidence>
<evidence type="ECO:0000313" key="4">
    <source>
        <dbReference type="Proteomes" id="UP000054560"/>
    </source>
</evidence>
<dbReference type="AlphaFoldDB" id="A0A0L0FWE4"/>
<proteinExistence type="predicted"/>
<feature type="signal peptide" evidence="2">
    <location>
        <begin position="1"/>
        <end position="32"/>
    </location>
</feature>
<accession>A0A0L0FWE4</accession>
<name>A0A0L0FWE4_9EUKA</name>
<reference evidence="3 4" key="1">
    <citation type="submission" date="2011-02" db="EMBL/GenBank/DDBJ databases">
        <title>The Genome Sequence of Sphaeroforma arctica JP610.</title>
        <authorList>
            <consortium name="The Broad Institute Genome Sequencing Platform"/>
            <person name="Russ C."/>
            <person name="Cuomo C."/>
            <person name="Young S.K."/>
            <person name="Zeng Q."/>
            <person name="Gargeya S."/>
            <person name="Alvarado L."/>
            <person name="Berlin A."/>
            <person name="Chapman S.B."/>
            <person name="Chen Z."/>
            <person name="Freedman E."/>
            <person name="Gellesch M."/>
            <person name="Goldberg J."/>
            <person name="Griggs A."/>
            <person name="Gujja S."/>
            <person name="Heilman E."/>
            <person name="Heiman D."/>
            <person name="Howarth C."/>
            <person name="Mehta T."/>
            <person name="Neiman D."/>
            <person name="Pearson M."/>
            <person name="Roberts A."/>
            <person name="Saif S."/>
            <person name="Shea T."/>
            <person name="Shenoy N."/>
            <person name="Sisk P."/>
            <person name="Stolte C."/>
            <person name="Sykes S."/>
            <person name="White J."/>
            <person name="Yandava C."/>
            <person name="Burger G."/>
            <person name="Gray M.W."/>
            <person name="Holland P.W.H."/>
            <person name="King N."/>
            <person name="Lang F.B.F."/>
            <person name="Roger A.J."/>
            <person name="Ruiz-Trillo I."/>
            <person name="Haas B."/>
            <person name="Nusbaum C."/>
            <person name="Birren B."/>
        </authorList>
    </citation>
    <scope>NUCLEOTIDE SEQUENCE [LARGE SCALE GENOMIC DNA]</scope>
    <source>
        <strain evidence="3 4">JP610</strain>
    </source>
</reference>
<organism evidence="3 4">
    <name type="scientific">Sphaeroforma arctica JP610</name>
    <dbReference type="NCBI Taxonomy" id="667725"/>
    <lineage>
        <taxon>Eukaryota</taxon>
        <taxon>Ichthyosporea</taxon>
        <taxon>Ichthyophonida</taxon>
        <taxon>Sphaeroforma</taxon>
    </lineage>
</organism>
<feature type="compositionally biased region" description="Basic and acidic residues" evidence="1">
    <location>
        <begin position="118"/>
        <end position="130"/>
    </location>
</feature>
<evidence type="ECO:0000313" key="3">
    <source>
        <dbReference type="EMBL" id="KNC80891.1"/>
    </source>
</evidence>
<dbReference type="Proteomes" id="UP000054560">
    <property type="component" value="Unassembled WGS sequence"/>
</dbReference>
<evidence type="ECO:0000256" key="1">
    <source>
        <dbReference type="SAM" id="MobiDB-lite"/>
    </source>
</evidence>
<dbReference type="EMBL" id="KQ242093">
    <property type="protein sequence ID" value="KNC80891.1"/>
    <property type="molecule type" value="Genomic_DNA"/>
</dbReference>
<feature type="chain" id="PRO_5005539045" description="EGF-like domain-containing protein" evidence="2">
    <location>
        <begin position="33"/>
        <end position="220"/>
    </location>
</feature>
<feature type="region of interest" description="Disordered" evidence="1">
    <location>
        <begin position="118"/>
        <end position="220"/>
    </location>
</feature>
<feature type="compositionally biased region" description="Basic and acidic residues" evidence="1">
    <location>
        <begin position="207"/>
        <end position="220"/>
    </location>
</feature>
<feature type="compositionally biased region" description="Basic and acidic residues" evidence="1">
    <location>
        <begin position="152"/>
        <end position="181"/>
    </location>
</feature>
<keyword evidence="4" id="KW-1185">Reference proteome</keyword>
<dbReference type="RefSeq" id="XP_014154793.1">
    <property type="nucleotide sequence ID" value="XM_014299318.1"/>
</dbReference>